<comment type="pathway">
    <text evidence="1">Protein modification; protein ubiquitination.</text>
</comment>
<dbReference type="PANTHER" id="PTHR45632">
    <property type="entry name" value="LD33804P"/>
    <property type="match status" value="1"/>
</dbReference>
<dbReference type="GO" id="GO:0097602">
    <property type="term" value="F:cullin family protein binding"/>
    <property type="evidence" value="ECO:0007669"/>
    <property type="project" value="TreeGrafter"/>
</dbReference>
<reference evidence="5 6" key="1">
    <citation type="submission" date="2019-01" db="EMBL/GenBank/DDBJ databases">
        <title>Draft Genome and Complete Hox-Cluster Characterization of the Sterlet Sturgeon (Acipenser ruthenus).</title>
        <authorList>
            <person name="Wei Q."/>
        </authorList>
    </citation>
    <scope>NUCLEOTIDE SEQUENCE [LARGE SCALE GENOMIC DNA]</scope>
    <source>
        <strain evidence="5">WHYD16114868_AA</strain>
        <tissue evidence="5">Blood</tissue>
    </source>
</reference>
<dbReference type="SUPFAM" id="SSF117281">
    <property type="entry name" value="Kelch motif"/>
    <property type="match status" value="1"/>
</dbReference>
<dbReference type="EMBL" id="SCEB01215745">
    <property type="protein sequence ID" value="RXM27935.1"/>
    <property type="molecule type" value="Genomic_DNA"/>
</dbReference>
<protein>
    <submittedName>
        <fullName evidence="5">Kelch-like protein 9</fullName>
    </submittedName>
</protein>
<evidence type="ECO:0000313" key="5">
    <source>
        <dbReference type="EMBL" id="RXM27935.1"/>
    </source>
</evidence>
<proteinExistence type="predicted"/>
<dbReference type="InterPro" id="IPR006652">
    <property type="entry name" value="Kelch_1"/>
</dbReference>
<dbReference type="AlphaFoldDB" id="A0A444TYC7"/>
<evidence type="ECO:0000256" key="1">
    <source>
        <dbReference type="ARBA" id="ARBA00004906"/>
    </source>
</evidence>
<keyword evidence="2" id="KW-0880">Kelch repeat</keyword>
<gene>
    <name evidence="5" type="ORF">EOD39_10206</name>
</gene>
<evidence type="ECO:0000256" key="2">
    <source>
        <dbReference type="ARBA" id="ARBA00022441"/>
    </source>
</evidence>
<sequence length="283" mass="31206">MVKSDKKGKGGSKDRSESTDSKITLSSQKKSPRVKSKEEPLKTPEPNITPVPDNIDSVPPEKLPPVCRRRFQCSAMGSQIYAVGGRGERGILFSAECYNPTEDKWRYIKALPSPLSSHAGTVHQNELYVCGGSSGEVFSGSVFRYAPELDEWMTLPPLRHPRGFHNMTSVGDKIYVMGGVLLTSADGQRRSYSDVKVTECYCPLSDQWTELSPLPVGHSQHGAAALGNKIYIMGGFSWEEERFLNTVHVYSCETDTWSTGPELPRPLVGLSSGTLTLPHYHSK</sequence>
<dbReference type="SMART" id="SM00612">
    <property type="entry name" value="Kelch"/>
    <property type="match status" value="4"/>
</dbReference>
<evidence type="ECO:0000256" key="4">
    <source>
        <dbReference type="SAM" id="MobiDB-lite"/>
    </source>
</evidence>
<dbReference type="PANTHER" id="PTHR45632:SF4">
    <property type="entry name" value="KELCH-LIKE PROTEIN 36"/>
    <property type="match status" value="1"/>
</dbReference>
<dbReference type="Proteomes" id="UP000289886">
    <property type="component" value="Unassembled WGS sequence"/>
</dbReference>
<organism evidence="5 6">
    <name type="scientific">Acipenser ruthenus</name>
    <name type="common">Sterlet sturgeon</name>
    <dbReference type="NCBI Taxonomy" id="7906"/>
    <lineage>
        <taxon>Eukaryota</taxon>
        <taxon>Metazoa</taxon>
        <taxon>Chordata</taxon>
        <taxon>Craniata</taxon>
        <taxon>Vertebrata</taxon>
        <taxon>Euteleostomi</taxon>
        <taxon>Actinopterygii</taxon>
        <taxon>Chondrostei</taxon>
        <taxon>Acipenseriformes</taxon>
        <taxon>Acipenseridae</taxon>
        <taxon>Acipenser</taxon>
    </lineage>
</organism>
<dbReference type="InterPro" id="IPR015915">
    <property type="entry name" value="Kelch-typ_b-propeller"/>
</dbReference>
<evidence type="ECO:0000256" key="3">
    <source>
        <dbReference type="ARBA" id="ARBA00022786"/>
    </source>
</evidence>
<accession>A0A444TYC7</accession>
<dbReference type="Gene3D" id="2.120.10.80">
    <property type="entry name" value="Kelch-type beta propeller"/>
    <property type="match status" value="1"/>
</dbReference>
<feature type="compositionally biased region" description="Basic and acidic residues" evidence="4">
    <location>
        <begin position="1"/>
        <end position="20"/>
    </location>
</feature>
<keyword evidence="6" id="KW-1185">Reference proteome</keyword>
<dbReference type="Pfam" id="PF01344">
    <property type="entry name" value="Kelch_1"/>
    <property type="match status" value="1"/>
</dbReference>
<dbReference type="Pfam" id="PF24681">
    <property type="entry name" value="Kelch_KLHDC2_KLHL20_DRC7"/>
    <property type="match status" value="1"/>
</dbReference>
<keyword evidence="3" id="KW-0833">Ubl conjugation pathway</keyword>
<evidence type="ECO:0000313" key="6">
    <source>
        <dbReference type="Proteomes" id="UP000289886"/>
    </source>
</evidence>
<name>A0A444TYC7_ACIRT</name>
<comment type="caution">
    <text evidence="5">The sequence shown here is derived from an EMBL/GenBank/DDBJ whole genome shotgun (WGS) entry which is preliminary data.</text>
</comment>
<feature type="region of interest" description="Disordered" evidence="4">
    <location>
        <begin position="1"/>
        <end position="62"/>
    </location>
</feature>